<feature type="region of interest" description="Disordered" evidence="1">
    <location>
        <begin position="1"/>
        <end position="22"/>
    </location>
</feature>
<organism evidence="2 3">
    <name type="scientific">Marasmiellus scandens</name>
    <dbReference type="NCBI Taxonomy" id="2682957"/>
    <lineage>
        <taxon>Eukaryota</taxon>
        <taxon>Fungi</taxon>
        <taxon>Dikarya</taxon>
        <taxon>Basidiomycota</taxon>
        <taxon>Agaricomycotina</taxon>
        <taxon>Agaricomycetes</taxon>
        <taxon>Agaricomycetidae</taxon>
        <taxon>Agaricales</taxon>
        <taxon>Marasmiineae</taxon>
        <taxon>Omphalotaceae</taxon>
        <taxon>Marasmiellus</taxon>
    </lineage>
</organism>
<accession>A0ABR1K152</accession>
<evidence type="ECO:0008006" key="4">
    <source>
        <dbReference type="Google" id="ProtNLM"/>
    </source>
</evidence>
<reference evidence="2 3" key="1">
    <citation type="submission" date="2024-01" db="EMBL/GenBank/DDBJ databases">
        <title>A draft genome for the cacao thread blight pathogen Marasmiellus scandens.</title>
        <authorList>
            <person name="Baruah I.K."/>
            <person name="Leung J."/>
            <person name="Bukari Y."/>
            <person name="Amoako-Attah I."/>
            <person name="Meinhardt L.W."/>
            <person name="Bailey B.A."/>
            <person name="Cohen S.P."/>
        </authorList>
    </citation>
    <scope>NUCLEOTIDE SEQUENCE [LARGE SCALE GENOMIC DNA]</scope>
    <source>
        <strain evidence="2 3">GH-19</strain>
    </source>
</reference>
<protein>
    <recommendedName>
        <fullName evidence="4">CCHC-type domain-containing protein</fullName>
    </recommendedName>
</protein>
<proteinExistence type="predicted"/>
<sequence length="115" mass="12794">MWSIDTTPVPVQFSPPSSPGPSDEKLLLPAHVSVLGSVPVEILPPDTEQDYIEYLDYGGRDELPTLRYFETPEEFKQPTVLVCKRCGAKGDHITKDCPVIIVRTRPFGKPLQLTS</sequence>
<evidence type="ECO:0000313" key="3">
    <source>
        <dbReference type="Proteomes" id="UP001498398"/>
    </source>
</evidence>
<dbReference type="EMBL" id="JBANRG010000002">
    <property type="protein sequence ID" value="KAK7470664.1"/>
    <property type="molecule type" value="Genomic_DNA"/>
</dbReference>
<evidence type="ECO:0000313" key="2">
    <source>
        <dbReference type="EMBL" id="KAK7470664.1"/>
    </source>
</evidence>
<gene>
    <name evidence="2" type="ORF">VKT23_002086</name>
</gene>
<comment type="caution">
    <text evidence="2">The sequence shown here is derived from an EMBL/GenBank/DDBJ whole genome shotgun (WGS) entry which is preliminary data.</text>
</comment>
<dbReference type="Proteomes" id="UP001498398">
    <property type="component" value="Unassembled WGS sequence"/>
</dbReference>
<name>A0ABR1K152_9AGAR</name>
<evidence type="ECO:0000256" key="1">
    <source>
        <dbReference type="SAM" id="MobiDB-lite"/>
    </source>
</evidence>
<keyword evidence="3" id="KW-1185">Reference proteome</keyword>